<reference evidence="2 3" key="1">
    <citation type="journal article" date="2022" name="G3 (Bethesda)">
        <title>Whole-genome sequence and methylome profiling of the almond [Prunus dulcis (Mill.) D.A. Webb] cultivar 'Nonpareil'.</title>
        <authorList>
            <person name="D'Amico-Willman K.M."/>
            <person name="Ouma W.Z."/>
            <person name="Meulia T."/>
            <person name="Sideli G.M."/>
            <person name="Gradziel T.M."/>
            <person name="Fresnedo-Ramirez J."/>
        </authorList>
    </citation>
    <scope>NUCLEOTIDE SEQUENCE [LARGE SCALE GENOMIC DNA]</scope>
    <source>
        <strain evidence="2">Clone GOH B32 T37-40</strain>
    </source>
</reference>
<dbReference type="Proteomes" id="UP001054821">
    <property type="component" value="Chromosome 5"/>
</dbReference>
<protein>
    <submittedName>
        <fullName evidence="2">Uncharacterized protein</fullName>
    </submittedName>
</protein>
<accession>A0AAD4VN34</accession>
<keyword evidence="3" id="KW-1185">Reference proteome</keyword>
<proteinExistence type="predicted"/>
<sequence length="117" mass="12737">MIPSQPPQVVHSSPGRSPRRLEMVMGREERRSNCQTSSPSPNYRNLHRQTQDMGVMINFWGRKGEKEKEIKKGVGAVDWAMVVGGWLATAVGGGLCNGGGCSGWLGGAGWVERIEGR</sequence>
<feature type="compositionally biased region" description="Polar residues" evidence="1">
    <location>
        <begin position="33"/>
        <end position="43"/>
    </location>
</feature>
<organism evidence="2 3">
    <name type="scientific">Prunus dulcis</name>
    <name type="common">Almond</name>
    <name type="synonym">Amygdalus dulcis</name>
    <dbReference type="NCBI Taxonomy" id="3755"/>
    <lineage>
        <taxon>Eukaryota</taxon>
        <taxon>Viridiplantae</taxon>
        <taxon>Streptophyta</taxon>
        <taxon>Embryophyta</taxon>
        <taxon>Tracheophyta</taxon>
        <taxon>Spermatophyta</taxon>
        <taxon>Magnoliopsida</taxon>
        <taxon>eudicotyledons</taxon>
        <taxon>Gunneridae</taxon>
        <taxon>Pentapetalae</taxon>
        <taxon>rosids</taxon>
        <taxon>fabids</taxon>
        <taxon>Rosales</taxon>
        <taxon>Rosaceae</taxon>
        <taxon>Amygdaloideae</taxon>
        <taxon>Amygdaleae</taxon>
        <taxon>Prunus</taxon>
    </lineage>
</organism>
<feature type="compositionally biased region" description="Basic and acidic residues" evidence="1">
    <location>
        <begin position="19"/>
        <end position="32"/>
    </location>
</feature>
<evidence type="ECO:0000313" key="2">
    <source>
        <dbReference type="EMBL" id="KAI5326926.1"/>
    </source>
</evidence>
<evidence type="ECO:0000313" key="3">
    <source>
        <dbReference type="Proteomes" id="UP001054821"/>
    </source>
</evidence>
<dbReference type="EMBL" id="JAJFAZ020000005">
    <property type="protein sequence ID" value="KAI5326926.1"/>
    <property type="molecule type" value="Genomic_DNA"/>
</dbReference>
<name>A0AAD4VN34_PRUDU</name>
<feature type="region of interest" description="Disordered" evidence="1">
    <location>
        <begin position="1"/>
        <end position="48"/>
    </location>
</feature>
<comment type="caution">
    <text evidence="2">The sequence shown here is derived from an EMBL/GenBank/DDBJ whole genome shotgun (WGS) entry which is preliminary data.</text>
</comment>
<gene>
    <name evidence="2" type="ORF">L3X38_026322</name>
</gene>
<evidence type="ECO:0000256" key="1">
    <source>
        <dbReference type="SAM" id="MobiDB-lite"/>
    </source>
</evidence>
<dbReference type="AlphaFoldDB" id="A0AAD4VN34"/>